<keyword evidence="5 12" id="KW-0808">Transferase</keyword>
<evidence type="ECO:0000313" key="15">
    <source>
        <dbReference type="Proteomes" id="UP000327157"/>
    </source>
</evidence>
<comment type="similarity">
    <text evidence="2 12">Belongs to the thiolase-like superfamily. Beta-ketoacyl-ACP synthases family.</text>
</comment>
<reference evidence="14 15" key="1">
    <citation type="submission" date="2019-09" db="EMBL/GenBank/DDBJ databases">
        <authorList>
            <person name="Ou C."/>
        </authorList>
    </citation>
    <scope>NUCLEOTIDE SEQUENCE [LARGE SCALE GENOMIC DNA]</scope>
    <source>
        <strain evidence="14">S2</strain>
        <tissue evidence="14">Leaf</tissue>
    </source>
</reference>
<evidence type="ECO:0000256" key="1">
    <source>
        <dbReference type="ARBA" id="ARBA00005194"/>
    </source>
</evidence>
<dbReference type="InterPro" id="IPR014031">
    <property type="entry name" value="Ketoacyl_synth_C"/>
</dbReference>
<evidence type="ECO:0000256" key="12">
    <source>
        <dbReference type="RuleBase" id="RU003694"/>
    </source>
</evidence>
<dbReference type="Gene3D" id="3.40.47.10">
    <property type="match status" value="2"/>
</dbReference>
<evidence type="ECO:0000256" key="3">
    <source>
        <dbReference type="ARBA" id="ARBA00013191"/>
    </source>
</evidence>
<evidence type="ECO:0000256" key="11">
    <source>
        <dbReference type="ARBA" id="ARBA00072686"/>
    </source>
</evidence>
<keyword evidence="9" id="KW-0012">Acyltransferase</keyword>
<dbReference type="Pfam" id="PF24758">
    <property type="entry name" value="LRR_At5g56370"/>
    <property type="match status" value="1"/>
</dbReference>
<feature type="domain" description="Ketosynthase family 3 (KS3)" evidence="13">
    <location>
        <begin position="27"/>
        <end position="460"/>
    </location>
</feature>
<dbReference type="InterPro" id="IPR000794">
    <property type="entry name" value="Beta-ketoacyl_synthase"/>
</dbReference>
<proteinExistence type="inferred from homology"/>
<gene>
    <name evidence="14" type="ORF">D8674_035838</name>
</gene>
<reference evidence="14 15" key="3">
    <citation type="submission" date="2019-11" db="EMBL/GenBank/DDBJ databases">
        <title>A de novo genome assembly of a pear dwarfing rootstock.</title>
        <authorList>
            <person name="Wang F."/>
            <person name="Wang J."/>
            <person name="Li S."/>
            <person name="Zhang Y."/>
            <person name="Fang M."/>
            <person name="Ma L."/>
            <person name="Zhao Y."/>
            <person name="Jiang S."/>
        </authorList>
    </citation>
    <scope>NUCLEOTIDE SEQUENCE [LARGE SCALE GENOMIC DNA]</scope>
    <source>
        <strain evidence="14">S2</strain>
        <tissue evidence="14">Leaf</tissue>
    </source>
</reference>
<dbReference type="InterPro" id="IPR055411">
    <property type="entry name" value="LRR_FXL15/At3g58940/PEG3-like"/>
</dbReference>
<sequence>MASPAWRKLFSRRMSSSFFAPPHPLRSRRVVVTGLGMVTPLGCGVETTWKRLIEGECGIRALTHQDIKMNGFDSDTQSYTFDQLTSKVAAIVPCGTKPGEFNEELWLNSKDHRSMARFIGYAMCAAEEALKDANWMPTEPEERERTGVSVGGGTGSISDILDAAQMICEKRIRRLSPFFIPRILINMASGHISMKYGFQGPNHAAVTACATGAHSLGDATRMIQFGDSDVMVAGGTESSIDALSIAGFCKSRALTTKYNSSPQEASRPFDCGRDGFVIGEGSGVVVLEELDHAKNRGAKIYAEIRGYGMSGDAYHITQPHTDGRGAILAMTHALRQSGLHPKQVDYVNAHATSTPLGDAIEANAIKTIFSDHVTSGALALSSTKGAVGHLLGAAGAVEAIFSILAIHHGIAPPTLNLSQPDPVFKDAFMPLTTSKTMPIRAALSNSFGFGGTNASLLTSKGVLNSIDRFLRQRGDNKMLSFRFSWRNHDIHENAGRIECCFCDEEKFRLSKWIEIAVRCNVEVVDLWIASNVWYPKLPTSLFLCPSLRSLVVINMECYISDAAASLDFSSNLEYINLSSVVIVGDVFWKWISHCCRCLNDLHLYHVYGLKDVNLESSSLESFSFVFLDLFSDYGCSLNISGDKIENVCINLVGSCYPSKKSFKFSTPNLKHLQWLGNFGTHVELGKLAGLERAEISSTCGVVDFDVLFCILRCIRRVRVLILNDEIVKTFSMDSYVPLQLDGVCDLSIQTLNLNNGFIPALVALLRGMPSLRSLSINARKVQDCGSTSTESNCSGFAMGYWKLQNLAFISEIQEVALQLYHGSNAVEFARYILEHAPNLGKMAIYHFPDQLDAVLKLQSTMISSAPVSFHEVSEI</sequence>
<evidence type="ECO:0000256" key="8">
    <source>
        <dbReference type="ARBA" id="ARBA00023160"/>
    </source>
</evidence>
<dbReference type="NCBIfam" id="NF004970">
    <property type="entry name" value="PRK06333.1"/>
    <property type="match status" value="1"/>
</dbReference>
<evidence type="ECO:0000256" key="5">
    <source>
        <dbReference type="ARBA" id="ARBA00022679"/>
    </source>
</evidence>
<keyword evidence="6" id="KW-0276">Fatty acid metabolism</keyword>
<dbReference type="CDD" id="cd00834">
    <property type="entry name" value="KAS_I_II"/>
    <property type="match status" value="1"/>
</dbReference>
<evidence type="ECO:0000256" key="10">
    <source>
        <dbReference type="ARBA" id="ARBA00044350"/>
    </source>
</evidence>
<dbReference type="PANTHER" id="PTHR11712">
    <property type="entry name" value="POLYKETIDE SYNTHASE-RELATED"/>
    <property type="match status" value="1"/>
</dbReference>
<dbReference type="SUPFAM" id="SSF52047">
    <property type="entry name" value="RNI-like"/>
    <property type="match status" value="1"/>
</dbReference>
<dbReference type="NCBIfam" id="TIGR03150">
    <property type="entry name" value="fabF"/>
    <property type="match status" value="1"/>
</dbReference>
<reference evidence="15" key="2">
    <citation type="submission" date="2019-10" db="EMBL/GenBank/DDBJ databases">
        <title>A de novo genome assembly of a pear dwarfing rootstock.</title>
        <authorList>
            <person name="Wang F."/>
            <person name="Wang J."/>
            <person name="Li S."/>
            <person name="Zhang Y."/>
            <person name="Fang M."/>
            <person name="Ma L."/>
            <person name="Zhao Y."/>
            <person name="Jiang S."/>
        </authorList>
    </citation>
    <scope>NUCLEOTIDE SEQUENCE [LARGE SCALE GENOMIC DNA]</scope>
</reference>
<dbReference type="Gene3D" id="3.80.10.10">
    <property type="entry name" value="Ribonuclease Inhibitor"/>
    <property type="match status" value="1"/>
</dbReference>
<comment type="caution">
    <text evidence="14">The sequence shown here is derived from an EMBL/GenBank/DDBJ whole genome shotgun (WGS) entry which is preliminary data.</text>
</comment>
<protein>
    <recommendedName>
        <fullName evidence="11">3-oxoacyl-[acyl-carrier-protein] synthase, mitochondrial</fullName>
        <ecNumber evidence="3">2.3.1.41</ecNumber>
    </recommendedName>
    <alternativeName>
        <fullName evidence="10">Beta-ketoacyl-ACP synthase</fullName>
    </alternativeName>
</protein>
<dbReference type="AlphaFoldDB" id="A0A5N5GJ01"/>
<dbReference type="EC" id="2.3.1.41" evidence="3"/>
<dbReference type="GO" id="GO:0004315">
    <property type="term" value="F:3-oxoacyl-[acyl-carrier-protein] synthase activity"/>
    <property type="evidence" value="ECO:0007669"/>
    <property type="project" value="UniProtKB-EC"/>
</dbReference>
<evidence type="ECO:0000313" key="14">
    <source>
        <dbReference type="EMBL" id="KAB2613522.1"/>
    </source>
</evidence>
<dbReference type="InterPro" id="IPR018201">
    <property type="entry name" value="Ketoacyl_synth_AS"/>
</dbReference>
<dbReference type="PROSITE" id="PS00606">
    <property type="entry name" value="KS3_1"/>
    <property type="match status" value="1"/>
</dbReference>
<dbReference type="NCBIfam" id="NF005589">
    <property type="entry name" value="PRK07314.1"/>
    <property type="match status" value="1"/>
</dbReference>
<evidence type="ECO:0000256" key="2">
    <source>
        <dbReference type="ARBA" id="ARBA00008467"/>
    </source>
</evidence>
<dbReference type="SUPFAM" id="SSF53901">
    <property type="entry name" value="Thiolase-like"/>
    <property type="match status" value="2"/>
</dbReference>
<evidence type="ECO:0000256" key="9">
    <source>
        <dbReference type="ARBA" id="ARBA00023315"/>
    </source>
</evidence>
<dbReference type="GO" id="GO:0005739">
    <property type="term" value="C:mitochondrion"/>
    <property type="evidence" value="ECO:0007669"/>
    <property type="project" value="TreeGrafter"/>
</dbReference>
<dbReference type="Pfam" id="PF02801">
    <property type="entry name" value="Ketoacyl-synt_C"/>
    <property type="match status" value="1"/>
</dbReference>
<evidence type="ECO:0000256" key="4">
    <source>
        <dbReference type="ARBA" id="ARBA00022516"/>
    </source>
</evidence>
<evidence type="ECO:0000259" key="13">
    <source>
        <dbReference type="PROSITE" id="PS52004"/>
    </source>
</evidence>
<dbReference type="FunFam" id="3.40.47.10:FF:000015">
    <property type="entry name" value="3-oxoacyl-[acyl-carrier-protein] synthase, mitochondrial"/>
    <property type="match status" value="1"/>
</dbReference>
<dbReference type="Proteomes" id="UP000327157">
    <property type="component" value="Chromosome 9"/>
</dbReference>
<evidence type="ECO:0000256" key="7">
    <source>
        <dbReference type="ARBA" id="ARBA00023098"/>
    </source>
</evidence>
<dbReference type="SMART" id="SM00825">
    <property type="entry name" value="PKS_KS"/>
    <property type="match status" value="1"/>
</dbReference>
<dbReference type="PROSITE" id="PS52004">
    <property type="entry name" value="KS3_2"/>
    <property type="match status" value="1"/>
</dbReference>
<dbReference type="FunFam" id="3.40.47.10:FF:000024">
    <property type="entry name" value="3-oxoacyl-[acyl-carrier-protein] synthase, mitochondrial"/>
    <property type="match status" value="1"/>
</dbReference>
<comment type="pathway">
    <text evidence="1">Lipid metabolism; fatty acid biosynthesis.</text>
</comment>
<dbReference type="InterPro" id="IPR014030">
    <property type="entry name" value="Ketoacyl_synth_N"/>
</dbReference>
<dbReference type="EMBL" id="SMOL01000458">
    <property type="protein sequence ID" value="KAB2613522.1"/>
    <property type="molecule type" value="Genomic_DNA"/>
</dbReference>
<name>A0A5N5GJ01_9ROSA</name>
<accession>A0A5N5GJ01</accession>
<dbReference type="Pfam" id="PF00109">
    <property type="entry name" value="ketoacyl-synt"/>
    <property type="match status" value="1"/>
</dbReference>
<dbReference type="InterPro" id="IPR017568">
    <property type="entry name" value="3-oxoacyl-ACP_synth-2"/>
</dbReference>
<dbReference type="InterPro" id="IPR032675">
    <property type="entry name" value="LRR_dom_sf"/>
</dbReference>
<keyword evidence="7" id="KW-0443">Lipid metabolism</keyword>
<keyword evidence="8" id="KW-0275">Fatty acid biosynthesis</keyword>
<dbReference type="OrthoDB" id="5334845at2759"/>
<organism evidence="14 15">
    <name type="scientific">Pyrus ussuriensis x Pyrus communis</name>
    <dbReference type="NCBI Taxonomy" id="2448454"/>
    <lineage>
        <taxon>Eukaryota</taxon>
        <taxon>Viridiplantae</taxon>
        <taxon>Streptophyta</taxon>
        <taxon>Embryophyta</taxon>
        <taxon>Tracheophyta</taxon>
        <taxon>Spermatophyta</taxon>
        <taxon>Magnoliopsida</taxon>
        <taxon>eudicotyledons</taxon>
        <taxon>Gunneridae</taxon>
        <taxon>Pentapetalae</taxon>
        <taxon>rosids</taxon>
        <taxon>fabids</taxon>
        <taxon>Rosales</taxon>
        <taxon>Rosaceae</taxon>
        <taxon>Amygdaloideae</taxon>
        <taxon>Maleae</taxon>
        <taxon>Pyrus</taxon>
    </lineage>
</organism>
<keyword evidence="4" id="KW-0444">Lipid biosynthesis</keyword>
<dbReference type="GO" id="GO:0006633">
    <property type="term" value="P:fatty acid biosynthetic process"/>
    <property type="evidence" value="ECO:0007669"/>
    <property type="project" value="UniProtKB-KW"/>
</dbReference>
<dbReference type="InterPro" id="IPR020841">
    <property type="entry name" value="PKS_Beta-ketoAc_synthase_dom"/>
</dbReference>
<evidence type="ECO:0000256" key="6">
    <source>
        <dbReference type="ARBA" id="ARBA00022832"/>
    </source>
</evidence>
<dbReference type="PANTHER" id="PTHR11712:SF297">
    <property type="entry name" value="3-OXOACYL-[ACYL-CARRIER-PROTEIN] SYNTHASE, MITOCHONDRIAL"/>
    <property type="match status" value="1"/>
</dbReference>
<keyword evidence="15" id="KW-1185">Reference proteome</keyword>
<dbReference type="InterPro" id="IPR016039">
    <property type="entry name" value="Thiolase-like"/>
</dbReference>